<dbReference type="Pfam" id="PF17921">
    <property type="entry name" value="Integrase_H2C2"/>
    <property type="match status" value="1"/>
</dbReference>
<name>A0A438E948_VITVI</name>
<sequence length="147" mass="17806">METLEDYDFDLHYHFGKADVVLDALSRKNYGQLSSLWFREFEMYVVIEDFELCFGWEGQDGIMRFKERLCVPRDVELRNKLLIDDHKAKYTIHHGSTRMYQDLKRQFWWSEMKRDIAQYVANCQIFQQVKVEHQKPARLLQPLLIPE</sequence>
<dbReference type="AlphaFoldDB" id="A0A438E948"/>
<dbReference type="PANTHER" id="PTHR47266">
    <property type="entry name" value="ENDONUCLEASE-RELATED"/>
    <property type="match status" value="1"/>
</dbReference>
<accession>A0A438E948</accession>
<feature type="domain" description="Integrase zinc-binding" evidence="1">
    <location>
        <begin position="76"/>
        <end position="131"/>
    </location>
</feature>
<proteinExistence type="predicted"/>
<gene>
    <name evidence="2" type="ORF">CK203_089384</name>
</gene>
<evidence type="ECO:0000313" key="2">
    <source>
        <dbReference type="EMBL" id="RVW44152.1"/>
    </source>
</evidence>
<evidence type="ECO:0000259" key="1">
    <source>
        <dbReference type="Pfam" id="PF17921"/>
    </source>
</evidence>
<dbReference type="EMBL" id="QGNW01001360">
    <property type="protein sequence ID" value="RVW44152.1"/>
    <property type="molecule type" value="Genomic_DNA"/>
</dbReference>
<dbReference type="InterPro" id="IPR041588">
    <property type="entry name" value="Integrase_H2C2"/>
</dbReference>
<organism evidence="2 3">
    <name type="scientific">Vitis vinifera</name>
    <name type="common">Grape</name>
    <dbReference type="NCBI Taxonomy" id="29760"/>
    <lineage>
        <taxon>Eukaryota</taxon>
        <taxon>Viridiplantae</taxon>
        <taxon>Streptophyta</taxon>
        <taxon>Embryophyta</taxon>
        <taxon>Tracheophyta</taxon>
        <taxon>Spermatophyta</taxon>
        <taxon>Magnoliopsida</taxon>
        <taxon>eudicotyledons</taxon>
        <taxon>Gunneridae</taxon>
        <taxon>Pentapetalae</taxon>
        <taxon>rosids</taxon>
        <taxon>Vitales</taxon>
        <taxon>Vitaceae</taxon>
        <taxon>Viteae</taxon>
        <taxon>Vitis</taxon>
    </lineage>
</organism>
<evidence type="ECO:0000313" key="3">
    <source>
        <dbReference type="Proteomes" id="UP000288805"/>
    </source>
</evidence>
<protein>
    <recommendedName>
        <fullName evidence="1">Integrase zinc-binding domain-containing protein</fullName>
    </recommendedName>
</protein>
<comment type="caution">
    <text evidence="2">The sequence shown here is derived from an EMBL/GenBank/DDBJ whole genome shotgun (WGS) entry which is preliminary data.</text>
</comment>
<dbReference type="Gene3D" id="1.10.340.70">
    <property type="match status" value="1"/>
</dbReference>
<dbReference type="Proteomes" id="UP000288805">
    <property type="component" value="Unassembled WGS sequence"/>
</dbReference>
<reference evidence="2 3" key="1">
    <citation type="journal article" date="2018" name="PLoS Genet.">
        <title>Population sequencing reveals clonal diversity and ancestral inbreeding in the grapevine cultivar Chardonnay.</title>
        <authorList>
            <person name="Roach M.J."/>
            <person name="Johnson D.L."/>
            <person name="Bohlmann J."/>
            <person name="van Vuuren H.J."/>
            <person name="Jones S.J."/>
            <person name="Pretorius I.S."/>
            <person name="Schmidt S.A."/>
            <person name="Borneman A.R."/>
        </authorList>
    </citation>
    <scope>NUCLEOTIDE SEQUENCE [LARGE SCALE GENOMIC DNA]</scope>
    <source>
        <strain evidence="3">cv. Chardonnay</strain>
        <tissue evidence="2">Leaf</tissue>
    </source>
</reference>
<dbReference type="InterPro" id="IPR052160">
    <property type="entry name" value="Gypsy_RT_Integrase-like"/>
</dbReference>